<dbReference type="Proteomes" id="UP000295345">
    <property type="component" value="Unassembled WGS sequence"/>
</dbReference>
<name>A0A4R4TIV9_9ACTN</name>
<protein>
    <submittedName>
        <fullName evidence="2">Methyltransferase domain-containing protein</fullName>
    </submittedName>
</protein>
<reference evidence="2 3" key="1">
    <citation type="submission" date="2019-03" db="EMBL/GenBank/DDBJ databases">
        <title>Draft genome sequences of novel Actinobacteria.</title>
        <authorList>
            <person name="Sahin N."/>
            <person name="Ay H."/>
            <person name="Saygin H."/>
        </authorList>
    </citation>
    <scope>NUCLEOTIDE SEQUENCE [LARGE SCALE GENOMIC DNA]</scope>
    <source>
        <strain evidence="2 3">DSM 41900</strain>
    </source>
</reference>
<dbReference type="Pfam" id="PF08241">
    <property type="entry name" value="Methyltransf_11"/>
    <property type="match status" value="1"/>
</dbReference>
<accession>A0A4R4TIV9</accession>
<comment type="caution">
    <text evidence="2">The sequence shown here is derived from an EMBL/GenBank/DDBJ whole genome shotgun (WGS) entry which is preliminary data.</text>
</comment>
<evidence type="ECO:0000313" key="2">
    <source>
        <dbReference type="EMBL" id="TDC75664.1"/>
    </source>
</evidence>
<keyword evidence="3" id="KW-1185">Reference proteome</keyword>
<organism evidence="2 3">
    <name type="scientific">Streptomyces hainanensis</name>
    <dbReference type="NCBI Taxonomy" id="402648"/>
    <lineage>
        <taxon>Bacteria</taxon>
        <taxon>Bacillati</taxon>
        <taxon>Actinomycetota</taxon>
        <taxon>Actinomycetes</taxon>
        <taxon>Kitasatosporales</taxon>
        <taxon>Streptomycetaceae</taxon>
        <taxon>Streptomyces</taxon>
    </lineage>
</organism>
<dbReference type="PANTHER" id="PTHR43591:SF24">
    <property type="entry name" value="2-METHOXY-6-POLYPRENYL-1,4-BENZOQUINOL METHYLASE, MITOCHONDRIAL"/>
    <property type="match status" value="1"/>
</dbReference>
<dbReference type="AlphaFoldDB" id="A0A4R4TIV9"/>
<dbReference type="PANTHER" id="PTHR43591">
    <property type="entry name" value="METHYLTRANSFERASE"/>
    <property type="match status" value="1"/>
</dbReference>
<keyword evidence="2" id="KW-0489">Methyltransferase</keyword>
<proteinExistence type="predicted"/>
<keyword evidence="2" id="KW-0808">Transferase</keyword>
<feature type="domain" description="Methyltransferase type 11" evidence="1">
    <location>
        <begin position="50"/>
        <end position="125"/>
    </location>
</feature>
<dbReference type="OrthoDB" id="448116at2"/>
<gene>
    <name evidence="2" type="ORF">E1283_11735</name>
</gene>
<dbReference type="InterPro" id="IPR013216">
    <property type="entry name" value="Methyltransf_11"/>
</dbReference>
<dbReference type="InterPro" id="IPR029063">
    <property type="entry name" value="SAM-dependent_MTases_sf"/>
</dbReference>
<evidence type="ECO:0000313" key="3">
    <source>
        <dbReference type="Proteomes" id="UP000295345"/>
    </source>
</evidence>
<evidence type="ECO:0000259" key="1">
    <source>
        <dbReference type="Pfam" id="PF08241"/>
    </source>
</evidence>
<dbReference type="EMBL" id="SMKI01000098">
    <property type="protein sequence ID" value="TDC75664.1"/>
    <property type="molecule type" value="Genomic_DNA"/>
</dbReference>
<dbReference type="GO" id="GO:0008757">
    <property type="term" value="F:S-adenosylmethionine-dependent methyltransferase activity"/>
    <property type="evidence" value="ECO:0007669"/>
    <property type="project" value="InterPro"/>
</dbReference>
<dbReference type="SUPFAM" id="SSF53335">
    <property type="entry name" value="S-adenosyl-L-methionine-dependent methyltransferases"/>
    <property type="match status" value="1"/>
</dbReference>
<sequence length="262" mass="26917">MGLLHVRRLGRRRGDELRGRLGRGLAWAGVRRVGAAAGTRLLDVGAVAVAAGARVTAVDAEPDMVAFAARAAPDADVRLATLPHLPFADGELDAVVGNFVLNHVGRPRAAPAELRRVTRVGGRIAATVWRAPPAAGQTLLGRAVEAAGASRPAHLVPLAQEDDFPRTERGLAELFVAAGLTEVTCETVAWEHRVTAGEWWSGPGAGAATVGQIVTAQPPAVVAEIKARFTALSAEFAGPGGVLTLPHAALLAVGVPSGAGRL</sequence>
<dbReference type="Gene3D" id="3.40.50.150">
    <property type="entry name" value="Vaccinia Virus protein VP39"/>
    <property type="match status" value="1"/>
</dbReference>
<dbReference type="GO" id="GO:0032259">
    <property type="term" value="P:methylation"/>
    <property type="evidence" value="ECO:0007669"/>
    <property type="project" value="UniProtKB-KW"/>
</dbReference>